<organism evidence="6 7">
    <name type="scientific">Microbacterium soli</name>
    <dbReference type="NCBI Taxonomy" id="446075"/>
    <lineage>
        <taxon>Bacteria</taxon>
        <taxon>Bacillati</taxon>
        <taxon>Actinomycetota</taxon>
        <taxon>Actinomycetes</taxon>
        <taxon>Micrococcales</taxon>
        <taxon>Microbacteriaceae</taxon>
        <taxon>Microbacterium</taxon>
    </lineage>
</organism>
<sequence>MPAHTGDSGMVRGTTSADIRPDLDSIVLTLHTPPDGAASAENRDDGAMPSRSDHAAERPRFTRAELSAFTGGTLPDLLPDPTLLLFAGINPGLLSVAVQAHFAPRGNRFFPALAAAGIVDRRIDASAGMLPADEEHLRSRGVGITSIVRGATSRASELTAAQLRAGGADLRERVAGIRPRVVALLGITAYRTAFDAPHALVGRQPGDWDGAEVWVVPNPSGLNRHHTTADLAQAYREVALRAGIRPPA</sequence>
<evidence type="ECO:0000256" key="3">
    <source>
        <dbReference type="ARBA" id="ARBA00023204"/>
    </source>
</evidence>
<keyword evidence="2" id="KW-0378">Hydrolase</keyword>
<dbReference type="InterPro" id="IPR015637">
    <property type="entry name" value="MUG/TDG"/>
</dbReference>
<dbReference type="RefSeq" id="WP_344818306.1">
    <property type="nucleotide sequence ID" value="NZ_BAABCP010000001.1"/>
</dbReference>
<evidence type="ECO:0000259" key="5">
    <source>
        <dbReference type="SMART" id="SM00986"/>
    </source>
</evidence>
<feature type="compositionally biased region" description="Basic and acidic residues" evidence="4">
    <location>
        <begin position="41"/>
        <end position="59"/>
    </location>
</feature>
<dbReference type="SMART" id="SM00987">
    <property type="entry name" value="UreE_C"/>
    <property type="match status" value="1"/>
</dbReference>
<dbReference type="Proteomes" id="UP001501591">
    <property type="component" value="Unassembled WGS sequence"/>
</dbReference>
<keyword evidence="7" id="KW-1185">Reference proteome</keyword>
<gene>
    <name evidence="6" type="ORF">GCM10022383_08890</name>
</gene>
<dbReference type="Pfam" id="PF03167">
    <property type="entry name" value="UDG"/>
    <property type="match status" value="1"/>
</dbReference>
<name>A0ABP7MY36_9MICO</name>
<feature type="domain" description="Uracil-DNA glycosylase-like" evidence="5">
    <location>
        <begin position="75"/>
        <end position="236"/>
    </location>
</feature>
<dbReference type="EMBL" id="BAABCP010000001">
    <property type="protein sequence ID" value="GAA3932610.1"/>
    <property type="molecule type" value="Genomic_DNA"/>
</dbReference>
<evidence type="ECO:0000256" key="1">
    <source>
        <dbReference type="ARBA" id="ARBA00022763"/>
    </source>
</evidence>
<protein>
    <recommendedName>
        <fullName evidence="5">Uracil-DNA glycosylase-like domain-containing protein</fullName>
    </recommendedName>
</protein>
<dbReference type="SUPFAM" id="SSF52141">
    <property type="entry name" value="Uracil-DNA glycosylase-like"/>
    <property type="match status" value="1"/>
</dbReference>
<reference evidence="7" key="1">
    <citation type="journal article" date="2019" name="Int. J. Syst. Evol. Microbiol.">
        <title>The Global Catalogue of Microorganisms (GCM) 10K type strain sequencing project: providing services to taxonomists for standard genome sequencing and annotation.</title>
        <authorList>
            <consortium name="The Broad Institute Genomics Platform"/>
            <consortium name="The Broad Institute Genome Sequencing Center for Infectious Disease"/>
            <person name="Wu L."/>
            <person name="Ma J."/>
        </authorList>
    </citation>
    <scope>NUCLEOTIDE SEQUENCE [LARGE SCALE GENOMIC DNA]</scope>
    <source>
        <strain evidence="7">JCM 17024</strain>
    </source>
</reference>
<dbReference type="InterPro" id="IPR036895">
    <property type="entry name" value="Uracil-DNA_glycosylase-like_sf"/>
</dbReference>
<dbReference type="Gene3D" id="3.40.470.10">
    <property type="entry name" value="Uracil-DNA glycosylase-like domain"/>
    <property type="match status" value="1"/>
</dbReference>
<dbReference type="PANTHER" id="PTHR12159">
    <property type="entry name" value="G/T AND G/U MISMATCH-SPECIFIC DNA GLYCOSYLASE"/>
    <property type="match status" value="1"/>
</dbReference>
<dbReference type="InterPro" id="IPR005122">
    <property type="entry name" value="Uracil-DNA_glycosylase-like"/>
</dbReference>
<evidence type="ECO:0000256" key="2">
    <source>
        <dbReference type="ARBA" id="ARBA00022801"/>
    </source>
</evidence>
<dbReference type="PANTHER" id="PTHR12159:SF9">
    <property type="entry name" value="G_T MISMATCH-SPECIFIC THYMINE DNA GLYCOSYLASE"/>
    <property type="match status" value="1"/>
</dbReference>
<dbReference type="CDD" id="cd10028">
    <property type="entry name" value="UDG-F2_TDG_MUG"/>
    <property type="match status" value="1"/>
</dbReference>
<dbReference type="SMART" id="SM00986">
    <property type="entry name" value="UDG"/>
    <property type="match status" value="1"/>
</dbReference>
<comment type="caution">
    <text evidence="6">The sequence shown here is derived from an EMBL/GenBank/DDBJ whole genome shotgun (WGS) entry which is preliminary data.</text>
</comment>
<evidence type="ECO:0000313" key="7">
    <source>
        <dbReference type="Proteomes" id="UP001501591"/>
    </source>
</evidence>
<keyword evidence="1" id="KW-0227">DNA damage</keyword>
<evidence type="ECO:0000313" key="6">
    <source>
        <dbReference type="EMBL" id="GAA3932610.1"/>
    </source>
</evidence>
<accession>A0ABP7MY36</accession>
<proteinExistence type="predicted"/>
<keyword evidence="3" id="KW-0234">DNA repair</keyword>
<feature type="region of interest" description="Disordered" evidence="4">
    <location>
        <begin position="29"/>
        <end position="59"/>
    </location>
</feature>
<evidence type="ECO:0000256" key="4">
    <source>
        <dbReference type="SAM" id="MobiDB-lite"/>
    </source>
</evidence>